<feature type="transmembrane region" description="Helical" evidence="1">
    <location>
        <begin position="35"/>
        <end position="57"/>
    </location>
</feature>
<evidence type="ECO:0000313" key="3">
    <source>
        <dbReference type="Proteomes" id="UP001597373"/>
    </source>
</evidence>
<dbReference type="EMBL" id="JBHUIR010000015">
    <property type="protein sequence ID" value="MFD2258869.1"/>
    <property type="molecule type" value="Genomic_DNA"/>
</dbReference>
<keyword evidence="3" id="KW-1185">Reference proteome</keyword>
<accession>A0ABW5DG14</accession>
<name>A0ABW5DG14_9HYPH</name>
<reference evidence="3" key="1">
    <citation type="journal article" date="2019" name="Int. J. Syst. Evol. Microbiol.">
        <title>The Global Catalogue of Microorganisms (GCM) 10K type strain sequencing project: providing services to taxonomists for standard genome sequencing and annotation.</title>
        <authorList>
            <consortium name="The Broad Institute Genomics Platform"/>
            <consortium name="The Broad Institute Genome Sequencing Center for Infectious Disease"/>
            <person name="Wu L."/>
            <person name="Ma J."/>
        </authorList>
    </citation>
    <scope>NUCLEOTIDE SEQUENCE [LARGE SCALE GENOMIC DNA]</scope>
    <source>
        <strain evidence="3">KCTC 23707</strain>
    </source>
</reference>
<evidence type="ECO:0000256" key="1">
    <source>
        <dbReference type="SAM" id="Phobius"/>
    </source>
</evidence>
<gene>
    <name evidence="2" type="ORF">ACFSMZ_03720</name>
</gene>
<dbReference type="Proteomes" id="UP001597373">
    <property type="component" value="Unassembled WGS sequence"/>
</dbReference>
<keyword evidence="1" id="KW-0472">Membrane</keyword>
<feature type="transmembrane region" description="Helical" evidence="1">
    <location>
        <begin position="7"/>
        <end position="29"/>
    </location>
</feature>
<keyword evidence="1" id="KW-0812">Transmembrane</keyword>
<organism evidence="2 3">
    <name type="scientific">Chelativorans composti</name>
    <dbReference type="NCBI Taxonomy" id="768533"/>
    <lineage>
        <taxon>Bacteria</taxon>
        <taxon>Pseudomonadati</taxon>
        <taxon>Pseudomonadota</taxon>
        <taxon>Alphaproteobacteria</taxon>
        <taxon>Hyphomicrobiales</taxon>
        <taxon>Phyllobacteriaceae</taxon>
        <taxon>Chelativorans</taxon>
    </lineage>
</organism>
<evidence type="ECO:0000313" key="2">
    <source>
        <dbReference type="EMBL" id="MFD2258869.1"/>
    </source>
</evidence>
<comment type="caution">
    <text evidence="2">The sequence shown here is derived from an EMBL/GenBank/DDBJ whole genome shotgun (WGS) entry which is preliminary data.</text>
</comment>
<keyword evidence="1" id="KW-1133">Transmembrane helix</keyword>
<protein>
    <submittedName>
        <fullName evidence="2">Uncharacterized protein</fullName>
    </submittedName>
</protein>
<dbReference type="RefSeq" id="WP_345098782.1">
    <property type="nucleotide sequence ID" value="NZ_BAABGS010000019.1"/>
</dbReference>
<proteinExistence type="predicted"/>
<sequence>MSEQQRNAIAAAVIILVFGVGFYFMPAIMQALGSVSVYVAFAFAALFVLAFFGIFWIRSRKDEDR</sequence>